<evidence type="ECO:0000313" key="6">
    <source>
        <dbReference type="WBParaSite" id="ECPE_0001295301-mRNA-1"/>
    </source>
</evidence>
<dbReference type="GO" id="GO:0005886">
    <property type="term" value="C:plasma membrane"/>
    <property type="evidence" value="ECO:0007669"/>
    <property type="project" value="TreeGrafter"/>
</dbReference>
<accession>A0A183B130</accession>
<dbReference type="Proteomes" id="UP000272942">
    <property type="component" value="Unassembled WGS sequence"/>
</dbReference>
<reference evidence="4 5" key="2">
    <citation type="submission" date="2018-11" db="EMBL/GenBank/DDBJ databases">
        <authorList>
            <consortium name="Pathogen Informatics"/>
        </authorList>
    </citation>
    <scope>NUCLEOTIDE SEQUENCE [LARGE SCALE GENOMIC DNA]</scope>
    <source>
        <strain evidence="4 5">Egypt</strain>
    </source>
</reference>
<dbReference type="GO" id="GO:0050808">
    <property type="term" value="P:synapse organization"/>
    <property type="evidence" value="ECO:0007669"/>
    <property type="project" value="TreeGrafter"/>
</dbReference>
<dbReference type="PANTHER" id="PTHR45080">
    <property type="entry name" value="CONTACTIN 5"/>
    <property type="match status" value="1"/>
</dbReference>
<evidence type="ECO:0000313" key="5">
    <source>
        <dbReference type="Proteomes" id="UP000272942"/>
    </source>
</evidence>
<evidence type="ECO:0000256" key="2">
    <source>
        <dbReference type="ARBA" id="ARBA00023157"/>
    </source>
</evidence>
<evidence type="ECO:0000256" key="1">
    <source>
        <dbReference type="ARBA" id="ARBA00022729"/>
    </source>
</evidence>
<name>A0A183B130_9TREM</name>
<dbReference type="AlphaFoldDB" id="A0A183B130"/>
<dbReference type="InterPro" id="IPR003599">
    <property type="entry name" value="Ig_sub"/>
</dbReference>
<feature type="domain" description="Ig-like" evidence="3">
    <location>
        <begin position="31"/>
        <end position="126"/>
    </location>
</feature>
<evidence type="ECO:0000259" key="3">
    <source>
        <dbReference type="PROSITE" id="PS50835"/>
    </source>
</evidence>
<dbReference type="OrthoDB" id="10010359at2759"/>
<dbReference type="SUPFAM" id="SSF48726">
    <property type="entry name" value="Immunoglobulin"/>
    <property type="match status" value="2"/>
</dbReference>
<dbReference type="InterPro" id="IPR007110">
    <property type="entry name" value="Ig-like_dom"/>
</dbReference>
<sequence length="330" mass="36676">MGRQEGEQFVDMGRVVAEVIVQRSIVFTDCPQEQWIPINKNASHQMDRAGTVIRPQPSVTIRCAIQALPPPIIFWRFKGQPVATGSHYVTSNIGLTLFDPTEQDAGVYTVIAKQPTQTAVFDIRVSVFTQPWITYGPVIVGPYANSMVSGCEAYLQCLADGNPPPTIHWYHQRDPQTELQNLDPHKYFVNTNSRLGMLRVVRVHYPEDSGVYFCRALASVPHMYDGRKNAEAEAKLTVNVTLRPHLIPLTTMHQFVDVDLITETALSSCEESGIDLLPGGRLSDLEYAGDVVLLSEDPGKLQAFLESLNGSVAMSGMHFAPSKRKMLLHD</sequence>
<organism evidence="6">
    <name type="scientific">Echinostoma caproni</name>
    <dbReference type="NCBI Taxonomy" id="27848"/>
    <lineage>
        <taxon>Eukaryota</taxon>
        <taxon>Metazoa</taxon>
        <taxon>Spiralia</taxon>
        <taxon>Lophotrochozoa</taxon>
        <taxon>Platyhelminthes</taxon>
        <taxon>Trematoda</taxon>
        <taxon>Digenea</taxon>
        <taxon>Plagiorchiida</taxon>
        <taxon>Echinostomata</taxon>
        <taxon>Echinostomatoidea</taxon>
        <taxon>Echinostomatidae</taxon>
        <taxon>Echinostoma</taxon>
    </lineage>
</organism>
<dbReference type="CDD" id="cd00096">
    <property type="entry name" value="Ig"/>
    <property type="match status" value="1"/>
</dbReference>
<dbReference type="GO" id="GO:0043025">
    <property type="term" value="C:neuronal cell body"/>
    <property type="evidence" value="ECO:0007669"/>
    <property type="project" value="TreeGrafter"/>
</dbReference>
<dbReference type="InterPro" id="IPR013783">
    <property type="entry name" value="Ig-like_fold"/>
</dbReference>
<dbReference type="PROSITE" id="PS50835">
    <property type="entry name" value="IG_LIKE"/>
    <property type="match status" value="2"/>
</dbReference>
<dbReference type="PANTHER" id="PTHR45080:SF8">
    <property type="entry name" value="IG-LIKE DOMAIN-CONTAINING PROTEIN"/>
    <property type="match status" value="1"/>
</dbReference>
<dbReference type="WBParaSite" id="ECPE_0001295301-mRNA-1">
    <property type="protein sequence ID" value="ECPE_0001295301-mRNA-1"/>
    <property type="gene ID" value="ECPE_0001295301"/>
</dbReference>
<reference evidence="6" key="1">
    <citation type="submission" date="2016-06" db="UniProtKB">
        <authorList>
            <consortium name="WormBaseParasite"/>
        </authorList>
    </citation>
    <scope>IDENTIFICATION</scope>
</reference>
<feature type="domain" description="Ig-like" evidence="3">
    <location>
        <begin position="131"/>
        <end position="237"/>
    </location>
</feature>
<proteinExistence type="predicted"/>
<dbReference type="InterPro" id="IPR003598">
    <property type="entry name" value="Ig_sub2"/>
</dbReference>
<dbReference type="InterPro" id="IPR036179">
    <property type="entry name" value="Ig-like_dom_sf"/>
</dbReference>
<dbReference type="GO" id="GO:0007156">
    <property type="term" value="P:homophilic cell adhesion via plasma membrane adhesion molecules"/>
    <property type="evidence" value="ECO:0007669"/>
    <property type="project" value="TreeGrafter"/>
</dbReference>
<dbReference type="EMBL" id="UZAN01053901">
    <property type="protein sequence ID" value="VDP90187.1"/>
    <property type="molecule type" value="Genomic_DNA"/>
</dbReference>
<dbReference type="SMART" id="SM00409">
    <property type="entry name" value="IG"/>
    <property type="match status" value="2"/>
</dbReference>
<dbReference type="SMART" id="SM00408">
    <property type="entry name" value="IGc2"/>
    <property type="match status" value="2"/>
</dbReference>
<dbReference type="GO" id="GO:0008046">
    <property type="term" value="F:axon guidance receptor activity"/>
    <property type="evidence" value="ECO:0007669"/>
    <property type="project" value="TreeGrafter"/>
</dbReference>
<keyword evidence="1" id="KW-0732">Signal</keyword>
<keyword evidence="2" id="KW-1015">Disulfide bond</keyword>
<keyword evidence="5" id="KW-1185">Reference proteome</keyword>
<dbReference type="GO" id="GO:0030424">
    <property type="term" value="C:axon"/>
    <property type="evidence" value="ECO:0007669"/>
    <property type="project" value="TreeGrafter"/>
</dbReference>
<evidence type="ECO:0000313" key="4">
    <source>
        <dbReference type="EMBL" id="VDP90187.1"/>
    </source>
</evidence>
<protein>
    <submittedName>
        <fullName evidence="6">Ig-like domain-containing protein</fullName>
    </submittedName>
</protein>
<gene>
    <name evidence="4" type="ORF">ECPE_LOCUS12915</name>
</gene>
<dbReference type="Gene3D" id="2.60.40.10">
    <property type="entry name" value="Immunoglobulins"/>
    <property type="match status" value="2"/>
</dbReference>
<dbReference type="Pfam" id="PF13927">
    <property type="entry name" value="Ig_3"/>
    <property type="match status" value="2"/>
</dbReference>
<dbReference type="InterPro" id="IPR050958">
    <property type="entry name" value="Cell_Adh-Cytoskel_Orgn"/>
</dbReference>